<evidence type="ECO:0000313" key="2">
    <source>
        <dbReference type="EMBL" id="KAK5706654.1"/>
    </source>
</evidence>
<evidence type="ECO:0000256" key="1">
    <source>
        <dbReference type="SAM" id="MobiDB-lite"/>
    </source>
</evidence>
<feature type="compositionally biased region" description="Basic and acidic residues" evidence="1">
    <location>
        <begin position="104"/>
        <end position="113"/>
    </location>
</feature>
<gene>
    <name evidence="2" type="ORF">LTR97_001644</name>
</gene>
<dbReference type="AlphaFoldDB" id="A0AAN7WGD7"/>
<reference evidence="2" key="1">
    <citation type="submission" date="2023-08" db="EMBL/GenBank/DDBJ databases">
        <title>Black Yeasts Isolated from many extreme environments.</title>
        <authorList>
            <person name="Coleine C."/>
            <person name="Stajich J.E."/>
            <person name="Selbmann L."/>
        </authorList>
    </citation>
    <scope>NUCLEOTIDE SEQUENCE</scope>
    <source>
        <strain evidence="2">CCFEE 5810</strain>
    </source>
</reference>
<sequence length="165" mass="17810">MPMIWNTEAHAKLLAALMQECDVKPNEQQRQALAKIMGCTPKAIVHQIAKFRNASIAEEGKVVRPKARKAPAGKGKKGARTPSPEADGDDEEGQVPSPPPSTRPKRENSKRDYAAMAGEGEDDDELDGLNKKVKIEVGEDIGEGLRSSTHFEDAMADGDDGDAFT</sequence>
<dbReference type="Proteomes" id="UP001310594">
    <property type="component" value="Unassembled WGS sequence"/>
</dbReference>
<accession>A0AAN7WGD7</accession>
<evidence type="ECO:0000313" key="3">
    <source>
        <dbReference type="Proteomes" id="UP001310594"/>
    </source>
</evidence>
<feature type="region of interest" description="Disordered" evidence="1">
    <location>
        <begin position="58"/>
        <end position="165"/>
    </location>
</feature>
<proteinExistence type="predicted"/>
<comment type="caution">
    <text evidence="2">The sequence shown here is derived from an EMBL/GenBank/DDBJ whole genome shotgun (WGS) entry which is preliminary data.</text>
</comment>
<feature type="compositionally biased region" description="Acidic residues" evidence="1">
    <location>
        <begin position="154"/>
        <end position="165"/>
    </location>
</feature>
<name>A0AAN7WGD7_9PEZI</name>
<feature type="compositionally biased region" description="Basic and acidic residues" evidence="1">
    <location>
        <begin position="128"/>
        <end position="137"/>
    </location>
</feature>
<feature type="compositionally biased region" description="Basic residues" evidence="1">
    <location>
        <begin position="63"/>
        <end position="79"/>
    </location>
</feature>
<organism evidence="2 3">
    <name type="scientific">Elasticomyces elasticus</name>
    <dbReference type="NCBI Taxonomy" id="574655"/>
    <lineage>
        <taxon>Eukaryota</taxon>
        <taxon>Fungi</taxon>
        <taxon>Dikarya</taxon>
        <taxon>Ascomycota</taxon>
        <taxon>Pezizomycotina</taxon>
        <taxon>Dothideomycetes</taxon>
        <taxon>Dothideomycetidae</taxon>
        <taxon>Mycosphaerellales</taxon>
        <taxon>Teratosphaeriaceae</taxon>
        <taxon>Elasticomyces</taxon>
    </lineage>
</organism>
<protein>
    <submittedName>
        <fullName evidence="2">Uncharacterized protein</fullName>
    </submittedName>
</protein>
<dbReference type="EMBL" id="JAVRQU010000002">
    <property type="protein sequence ID" value="KAK5706654.1"/>
    <property type="molecule type" value="Genomic_DNA"/>
</dbReference>